<name>A0A0F9ETP4_9ZZZZ</name>
<reference evidence="1" key="1">
    <citation type="journal article" date="2015" name="Nature">
        <title>Complex archaea that bridge the gap between prokaryotes and eukaryotes.</title>
        <authorList>
            <person name="Spang A."/>
            <person name="Saw J.H."/>
            <person name="Jorgensen S.L."/>
            <person name="Zaremba-Niedzwiedzka K."/>
            <person name="Martijn J."/>
            <person name="Lind A.E."/>
            <person name="van Eijk R."/>
            <person name="Schleper C."/>
            <person name="Guy L."/>
            <person name="Ettema T.J."/>
        </authorList>
    </citation>
    <scope>NUCLEOTIDE SEQUENCE</scope>
</reference>
<accession>A0A0F9ETP4</accession>
<sequence length="186" mass="21126">MSEPVTITEFANRLGVSKQAVSKAIERGRIQKTASGKIDYDSQSIAWEANRAVEKDHQSRGVGAGENKTKNSDYQAILIANKKIDYKLKELKYKEQEGDLISKENINKRYMPKITILKNHIMTLPVRHSHTLASTLIRHVEKISKAKPVRKALNKIDEQQLAREIGEILDSDLRKIMREIANAEHA</sequence>
<dbReference type="AlphaFoldDB" id="A0A0F9ETP4"/>
<evidence type="ECO:0000313" key="1">
    <source>
        <dbReference type="EMBL" id="KKL69651.1"/>
    </source>
</evidence>
<dbReference type="EMBL" id="LAZR01026145">
    <property type="protein sequence ID" value="KKL69651.1"/>
    <property type="molecule type" value="Genomic_DNA"/>
</dbReference>
<organism evidence="1">
    <name type="scientific">marine sediment metagenome</name>
    <dbReference type="NCBI Taxonomy" id="412755"/>
    <lineage>
        <taxon>unclassified sequences</taxon>
        <taxon>metagenomes</taxon>
        <taxon>ecological metagenomes</taxon>
    </lineage>
</organism>
<protein>
    <submittedName>
        <fullName evidence="1">Uncharacterized protein</fullName>
    </submittedName>
</protein>
<proteinExistence type="predicted"/>
<comment type="caution">
    <text evidence="1">The sequence shown here is derived from an EMBL/GenBank/DDBJ whole genome shotgun (WGS) entry which is preliminary data.</text>
</comment>
<gene>
    <name evidence="1" type="ORF">LCGC14_2112780</name>
</gene>